<evidence type="ECO:0000313" key="1">
    <source>
        <dbReference type="EMBL" id="CUP90607.1"/>
    </source>
</evidence>
<evidence type="ECO:0000313" key="2">
    <source>
        <dbReference type="Proteomes" id="UP000095766"/>
    </source>
</evidence>
<dbReference type="EMBL" id="CZAO01000012">
    <property type="protein sequence ID" value="CUP90607.1"/>
    <property type="molecule type" value="Genomic_DNA"/>
</dbReference>
<dbReference type="SUPFAM" id="SSF53597">
    <property type="entry name" value="Dihydrofolate reductase-like"/>
    <property type="match status" value="1"/>
</dbReference>
<dbReference type="InterPro" id="IPR024072">
    <property type="entry name" value="DHFR-like_dom_sf"/>
</dbReference>
<proteinExistence type="predicted"/>
<dbReference type="RefSeq" id="WP_057253585.1">
    <property type="nucleotide sequence ID" value="NZ_CZAO01000012.1"/>
</dbReference>
<dbReference type="AlphaFoldDB" id="A0A174S3U8"/>
<gene>
    <name evidence="1" type="ORF">ERS852510_02626</name>
</gene>
<sequence>MGKVHVAAAVTLDGFLPDKKEKELWEWMRTSKRGFLYCQEKVTSLMFPNYPLLSLMARLDYSSNIYYAEVTDVEMVELLRRLSYFNLIDQITLYIFPISYKQGISLYNDFQQCDWKLCGVRTFRNGICRMVYRRRGHHRP</sequence>
<name>A0A174S3U8_BACUN</name>
<protein>
    <submittedName>
        <fullName evidence="1">Bifunctional deaminase-reductase domain-containing protein</fullName>
    </submittedName>
</protein>
<organism evidence="1 2">
    <name type="scientific">Bacteroides uniformis</name>
    <dbReference type="NCBI Taxonomy" id="820"/>
    <lineage>
        <taxon>Bacteria</taxon>
        <taxon>Pseudomonadati</taxon>
        <taxon>Bacteroidota</taxon>
        <taxon>Bacteroidia</taxon>
        <taxon>Bacteroidales</taxon>
        <taxon>Bacteroidaceae</taxon>
        <taxon>Bacteroides</taxon>
    </lineage>
</organism>
<accession>A0A174S3U8</accession>
<dbReference type="Proteomes" id="UP000095766">
    <property type="component" value="Unassembled WGS sequence"/>
</dbReference>
<reference evidence="1 2" key="1">
    <citation type="submission" date="2015-09" db="EMBL/GenBank/DDBJ databases">
        <authorList>
            <consortium name="Pathogen Informatics"/>
        </authorList>
    </citation>
    <scope>NUCLEOTIDE SEQUENCE [LARGE SCALE GENOMIC DNA]</scope>
    <source>
        <strain evidence="1 2">2789STDY5834898</strain>
    </source>
</reference>